<feature type="compositionally biased region" description="Polar residues" evidence="1">
    <location>
        <begin position="663"/>
        <end position="674"/>
    </location>
</feature>
<proteinExistence type="predicted"/>
<comment type="caution">
    <text evidence="3">The sequence shown here is derived from an EMBL/GenBank/DDBJ whole genome shotgun (WGS) entry which is preliminary data.</text>
</comment>
<dbReference type="Pfam" id="PF10539">
    <property type="entry name" value="Dev_Cell_Death"/>
    <property type="match status" value="1"/>
</dbReference>
<evidence type="ECO:0000259" key="2">
    <source>
        <dbReference type="PROSITE" id="PS51222"/>
    </source>
</evidence>
<keyword evidence="4" id="KW-1185">Reference proteome</keyword>
<dbReference type="Proteomes" id="UP000634136">
    <property type="component" value="Unassembled WGS sequence"/>
</dbReference>
<feature type="region of interest" description="Disordered" evidence="1">
    <location>
        <begin position="634"/>
        <end position="700"/>
    </location>
</feature>
<organism evidence="3 4">
    <name type="scientific">Senna tora</name>
    <dbReference type="NCBI Taxonomy" id="362788"/>
    <lineage>
        <taxon>Eukaryota</taxon>
        <taxon>Viridiplantae</taxon>
        <taxon>Streptophyta</taxon>
        <taxon>Embryophyta</taxon>
        <taxon>Tracheophyta</taxon>
        <taxon>Spermatophyta</taxon>
        <taxon>Magnoliopsida</taxon>
        <taxon>eudicotyledons</taxon>
        <taxon>Gunneridae</taxon>
        <taxon>Pentapetalae</taxon>
        <taxon>rosids</taxon>
        <taxon>fabids</taxon>
        <taxon>Fabales</taxon>
        <taxon>Fabaceae</taxon>
        <taxon>Caesalpinioideae</taxon>
        <taxon>Cassia clade</taxon>
        <taxon>Senna</taxon>
    </lineage>
</organism>
<feature type="region of interest" description="Disordered" evidence="1">
    <location>
        <begin position="764"/>
        <end position="800"/>
    </location>
</feature>
<dbReference type="SMART" id="SM00767">
    <property type="entry name" value="DCD"/>
    <property type="match status" value="1"/>
</dbReference>
<name>A0A835CIJ3_9FABA</name>
<feature type="compositionally biased region" description="Basic and acidic residues" evidence="1">
    <location>
        <begin position="791"/>
        <end position="800"/>
    </location>
</feature>
<dbReference type="PANTHER" id="PTHR46444:SF9">
    <property type="entry name" value="DCD (DEVELOPMENT AND CELL DEATH) DOMAIN PROTEIN"/>
    <property type="match status" value="1"/>
</dbReference>
<feature type="compositionally biased region" description="Basic residues" evidence="1">
    <location>
        <begin position="634"/>
        <end position="650"/>
    </location>
</feature>
<dbReference type="InterPro" id="IPR013989">
    <property type="entry name" value="Dev_and_cell_death_domain"/>
</dbReference>
<evidence type="ECO:0000256" key="1">
    <source>
        <dbReference type="SAM" id="MobiDB-lite"/>
    </source>
</evidence>
<dbReference type="OrthoDB" id="1928633at2759"/>
<evidence type="ECO:0000313" key="3">
    <source>
        <dbReference type="EMBL" id="KAF7842551.1"/>
    </source>
</evidence>
<gene>
    <name evidence="3" type="ORF">G2W53_004849</name>
</gene>
<feature type="domain" description="DCD" evidence="2">
    <location>
        <begin position="14"/>
        <end position="144"/>
    </location>
</feature>
<feature type="compositionally biased region" description="Polar residues" evidence="1">
    <location>
        <begin position="764"/>
        <end position="774"/>
    </location>
</feature>
<dbReference type="PANTHER" id="PTHR46444">
    <property type="entry name" value="DCD (DEVELOPMENT AND CELL DEATH) DOMAIN PROTEIN-RELATED"/>
    <property type="match status" value="1"/>
</dbReference>
<protein>
    <submittedName>
        <fullName evidence="3">B2 protein</fullName>
    </submittedName>
</protein>
<reference evidence="3" key="1">
    <citation type="submission" date="2020-09" db="EMBL/GenBank/DDBJ databases">
        <title>Genome-Enabled Discovery of Anthraquinone Biosynthesis in Senna tora.</title>
        <authorList>
            <person name="Kang S.-H."/>
            <person name="Pandey R.P."/>
            <person name="Lee C.-M."/>
            <person name="Sim J.-S."/>
            <person name="Jeong J.-T."/>
            <person name="Choi B.-S."/>
            <person name="Jung M."/>
            <person name="Ginzburg D."/>
            <person name="Zhao K."/>
            <person name="Won S.Y."/>
            <person name="Oh T.-J."/>
            <person name="Yu Y."/>
            <person name="Kim N.-H."/>
            <person name="Lee O.R."/>
            <person name="Lee T.-H."/>
            <person name="Bashyal P."/>
            <person name="Kim T.-S."/>
            <person name="Lee W.-H."/>
            <person name="Kawkins C."/>
            <person name="Kim C.-K."/>
            <person name="Kim J.S."/>
            <person name="Ahn B.O."/>
            <person name="Rhee S.Y."/>
            <person name="Sohng J.K."/>
        </authorList>
    </citation>
    <scope>NUCLEOTIDE SEQUENCE</scope>
    <source>
        <tissue evidence="3">Leaf</tissue>
    </source>
</reference>
<evidence type="ECO:0000313" key="4">
    <source>
        <dbReference type="Proteomes" id="UP000634136"/>
    </source>
</evidence>
<dbReference type="AlphaFoldDB" id="A0A835CIJ3"/>
<dbReference type="EMBL" id="JAAIUW010000002">
    <property type="protein sequence ID" value="KAF7842551.1"/>
    <property type="molecule type" value="Genomic_DNA"/>
</dbReference>
<feature type="region of interest" description="Disordered" evidence="1">
    <location>
        <begin position="716"/>
        <end position="738"/>
    </location>
</feature>
<accession>A0A835CIJ3</accession>
<sequence length="995" mass="110840">MESYGKHNNADGRGPYFGAIFMTSSATKRECFERGLFALSSYYCRFIKQIQAGMILFLFDHEKRELHGVYKSCSDGGINIVPGAFSSSGKQFPAQVKFISIWNCKPLKENEFCDAIKENYFSAKKFHFGLSEKQVCRLLSLFSERKLDLELPGRQLAGMKDMKPESYPVDRIGRSVDARMHVGIVKNELDAVTDTLPFKNCDYRGDSFLYKGENNDIGLNRSGILGSKRRGDVEIGLDSSSGHVSDYLDLKDHWTDMQFRSTVPNGLSGGLSGAARVWEDDILRVGDGIMSENITNSAQRMVLMNDRPDMHNSDFNQSLVSNKPMLNHDSLVQNQLRTTCAMLHPIKVQISDNLCAAQGDLNSRSFHSYDPDVPNSDLSHPSFVRMRVDDSSKSILESASPSNNYRRNSIYSLSDQPPHMHMEQRDTNQFQVDSYGPVNHVPYESNRTSMPFYATQNSEQSAAKIFEHEGHDCFPLKYSSVPPSPLNIANHSWETGPHSSLYQKYISSVSNDAHSIALQENLGHEVAQQKNNETYSPAVPWENEGHAQVQFGDPLIHEHDLDYECCQNSGSSFFDRKSSGSSKSGYKNKNSVFSRLSFVQGINNRGHGSNNLHREHHVCPSNSVDEVMEMVRQSHKQRMIKGKLKPMVKHSKVESSKDKKQHISSSRLKLTSSDKSLDDTNMDTTTSNEGKTHQIAEDTGFVDFKRRSQVRKINEETEIRGSKETSKSEDVGIVQQKKRKLIRPNFTKSATSDNKDINLGASQNLQVPLSQESSKTQDDSEGCNALAQSEEENRKDGEDSDLVRQKQLEDKGNNATGCMDCQGGGKQIDGQFIHNIGFNDGPECPENLNSKNASSSVSCEAKSLPNKEGGLCTKNDTKPISSDSELQNLICKAHKEDKDICGGTSTNIGVIKDGSESSQNLANENALTTTRKEINTFIEKASNMHSEMEKALPSITDNVDMHCSYFEETAIGSKMADSKNSCLNSVAINATVEEN</sequence>
<feature type="compositionally biased region" description="Basic and acidic residues" evidence="1">
    <location>
        <begin position="716"/>
        <end position="730"/>
    </location>
</feature>
<dbReference type="PROSITE" id="PS51222">
    <property type="entry name" value="DCD"/>
    <property type="match status" value="1"/>
</dbReference>